<evidence type="ECO:0000313" key="3">
    <source>
        <dbReference type="Proteomes" id="UP000019678"/>
    </source>
</evidence>
<feature type="compositionally biased region" description="Gly residues" evidence="1">
    <location>
        <begin position="870"/>
        <end position="894"/>
    </location>
</feature>
<comment type="caution">
    <text evidence="2">The sequence shown here is derived from an EMBL/GenBank/DDBJ whole genome shotgun (WGS) entry which is preliminary data.</text>
</comment>
<accession>A0A017T8K8</accession>
<dbReference type="EMBL" id="ASRX01000028">
    <property type="protein sequence ID" value="EYF04946.1"/>
    <property type="molecule type" value="Genomic_DNA"/>
</dbReference>
<evidence type="ECO:0000256" key="1">
    <source>
        <dbReference type="SAM" id="MobiDB-lite"/>
    </source>
</evidence>
<proteinExistence type="predicted"/>
<feature type="region of interest" description="Disordered" evidence="1">
    <location>
        <begin position="870"/>
        <end position="924"/>
    </location>
</feature>
<reference evidence="2 3" key="1">
    <citation type="submission" date="2013-05" db="EMBL/GenBank/DDBJ databases">
        <title>Genome assembly of Chondromyces apiculatus DSM 436.</title>
        <authorList>
            <person name="Sharma G."/>
            <person name="Khatri I."/>
            <person name="Kaur C."/>
            <person name="Mayilraj S."/>
            <person name="Subramanian S."/>
        </authorList>
    </citation>
    <scope>NUCLEOTIDE SEQUENCE [LARGE SCALE GENOMIC DNA]</scope>
    <source>
        <strain evidence="2 3">DSM 436</strain>
    </source>
</reference>
<name>A0A017T8K8_9BACT</name>
<sequence>MQRTSSPSLSLLSKSRRFSRRPLSLLSTTTAPFALAALFPLLLPACASPEASPPDAVLSSMQGLSRVPGLSPAEHQPSFLIAAGAEKGLDAPLVRAPVGLKTSPAVAFAAGVYLVVWEDHRERSPLPGPFDTPEPLLFMARVAPDGAMLDAEARLLGRGQLRSVAGGSSQFLVAYKGTPDASCSICAVRVDVNGLPIDIHPRAVVGGDENFGPPTVASNGGAYLAAWPCGTTGICTRGILPSGTVNPAAFSVALHPDPYDPDPLRLASDGNGFLLATWTAAGLAGVRLNALGEPLGAPFYLSPPPSSVIDRGPLALAFDGTNYVVAWSHRNAAGAWPVSANRVSPAGTILGASPLVVAPNDHLWAPAPRHLAAVAHAGITSIFWEESEGDHGPLAGLRFRVRVSAAGNVLDTPTPVGEGRALTLASDGYSDLLVSLVNRPEGFPDPFTGVGVQRVSPLGALLDATPRPVARGKNAQISPAVAWNGQHYLAVWADSRVGQHWSLYGARLSPTGALVDTAAFPFDTSTTIRDALDPRVAFDGTGFRTVWRRTGDGTSTCDGAWTTATVDAQGTPSEPTPLFALSTCWSVFLGAHATGALATGALALGSNEDGDVDLAIPLDPETGPGTPVSLTISRPPNAHPAGLSFDGTNYLALWSDGVDLEAARLTPAGEAVDTETFPVSGAAALGVRDPAAIFDGENHLVAWATGATAPTAIRLARVSPAGTLLGPGSLLIATLPEACVSHSPNLGLSHDGERVLLTYQVSVSQPEGCFLQTKVAEVDTTGHTLSLASLNLLEEPTSATALASAGAGQSLLLQSRYLSANTLRTHRIRAHVLTGKEGVGGAGGTGSVSGVGGGDGGYCHVGVGVGGTIDPSGVGGGDGGSAPGGVGGAGGGAPGTPSGSSPSGSPQSGSSYSGDFSCRASGVPTPGSGGTFSLLALALSGLLAARRAPLRASQRLPRHR</sequence>
<evidence type="ECO:0000313" key="2">
    <source>
        <dbReference type="EMBL" id="EYF04946.1"/>
    </source>
</evidence>
<keyword evidence="3" id="KW-1185">Reference proteome</keyword>
<dbReference type="Proteomes" id="UP000019678">
    <property type="component" value="Unassembled WGS sequence"/>
</dbReference>
<dbReference type="OrthoDB" id="5481789at2"/>
<dbReference type="AlphaFoldDB" id="A0A017T8K8"/>
<gene>
    <name evidence="2" type="ORF">CAP_3757</name>
</gene>
<organism evidence="2 3">
    <name type="scientific">Chondromyces apiculatus DSM 436</name>
    <dbReference type="NCBI Taxonomy" id="1192034"/>
    <lineage>
        <taxon>Bacteria</taxon>
        <taxon>Pseudomonadati</taxon>
        <taxon>Myxococcota</taxon>
        <taxon>Polyangia</taxon>
        <taxon>Polyangiales</taxon>
        <taxon>Polyangiaceae</taxon>
        <taxon>Chondromyces</taxon>
    </lineage>
</organism>
<feature type="compositionally biased region" description="Low complexity" evidence="1">
    <location>
        <begin position="895"/>
        <end position="915"/>
    </location>
</feature>
<protein>
    <submittedName>
        <fullName evidence="2">Uncharacterized protein</fullName>
    </submittedName>
</protein>
<dbReference type="RefSeq" id="WP_044243191.1">
    <property type="nucleotide sequence ID" value="NZ_ASRX01000028.1"/>
</dbReference>